<reference evidence="17" key="1">
    <citation type="journal article" date="2020" name="Nat. Commun.">
        <title>Large-scale genome sequencing of mycorrhizal fungi provides insights into the early evolution of symbiotic traits.</title>
        <authorList>
            <person name="Miyauchi S."/>
            <person name="Kiss E."/>
            <person name="Kuo A."/>
            <person name="Drula E."/>
            <person name="Kohler A."/>
            <person name="Sanchez-Garcia M."/>
            <person name="Morin E."/>
            <person name="Andreopoulos B."/>
            <person name="Barry K.W."/>
            <person name="Bonito G."/>
            <person name="Buee M."/>
            <person name="Carver A."/>
            <person name="Chen C."/>
            <person name="Cichocki N."/>
            <person name="Clum A."/>
            <person name="Culley D."/>
            <person name="Crous P.W."/>
            <person name="Fauchery L."/>
            <person name="Girlanda M."/>
            <person name="Hayes R.D."/>
            <person name="Keri Z."/>
            <person name="LaButti K."/>
            <person name="Lipzen A."/>
            <person name="Lombard V."/>
            <person name="Magnuson J."/>
            <person name="Maillard F."/>
            <person name="Murat C."/>
            <person name="Nolan M."/>
            <person name="Ohm R.A."/>
            <person name="Pangilinan J."/>
            <person name="Pereira M.F."/>
            <person name="Perotto S."/>
            <person name="Peter M."/>
            <person name="Pfister S."/>
            <person name="Riley R."/>
            <person name="Sitrit Y."/>
            <person name="Stielow J.B."/>
            <person name="Szollosi G."/>
            <person name="Zifcakova L."/>
            <person name="Stursova M."/>
            <person name="Spatafora J.W."/>
            <person name="Tedersoo L."/>
            <person name="Vaario L.M."/>
            <person name="Yamada A."/>
            <person name="Yan M."/>
            <person name="Wang P."/>
            <person name="Xu J."/>
            <person name="Bruns T."/>
            <person name="Baldrian P."/>
            <person name="Vilgalys R."/>
            <person name="Dunand C."/>
            <person name="Henrissat B."/>
            <person name="Grigoriev I.V."/>
            <person name="Hibbett D."/>
            <person name="Nagy L.G."/>
            <person name="Martin F.M."/>
        </authorList>
    </citation>
    <scope>NUCLEOTIDE SEQUENCE</scope>
    <source>
        <strain evidence="17">UP504</strain>
    </source>
</reference>
<dbReference type="SUPFAM" id="SSF56014">
    <property type="entry name" value="Nitrite and sulphite reductase 4Fe-4S domain-like"/>
    <property type="match status" value="2"/>
</dbReference>
<evidence type="ECO:0000256" key="9">
    <source>
        <dbReference type="ARBA" id="ARBA00022723"/>
    </source>
</evidence>
<dbReference type="GO" id="GO:0000103">
    <property type="term" value="P:sulfate assimilation"/>
    <property type="evidence" value="ECO:0007669"/>
    <property type="project" value="TreeGrafter"/>
</dbReference>
<dbReference type="PRINTS" id="PR00397">
    <property type="entry name" value="SIROHAEM"/>
</dbReference>
<dbReference type="InterPro" id="IPR045169">
    <property type="entry name" value="NO2/SO3_Rdtase_4Fe4S_prot"/>
</dbReference>
<dbReference type="GO" id="GO:0019344">
    <property type="term" value="P:cysteine biosynthetic process"/>
    <property type="evidence" value="ECO:0007669"/>
    <property type="project" value="UniProtKB-KW"/>
</dbReference>
<dbReference type="GO" id="GO:0010181">
    <property type="term" value="F:FMN binding"/>
    <property type="evidence" value="ECO:0007669"/>
    <property type="project" value="InterPro"/>
</dbReference>
<feature type="domain" description="Flavodoxin-like" evidence="16">
    <location>
        <begin position="720"/>
        <end position="890"/>
    </location>
</feature>
<keyword evidence="10" id="KW-0521">NADP</keyword>
<dbReference type="SUPFAM" id="SSF52922">
    <property type="entry name" value="TK C-terminal domain-like"/>
    <property type="match status" value="1"/>
</dbReference>
<evidence type="ECO:0000256" key="1">
    <source>
        <dbReference type="ARBA" id="ARBA00001929"/>
    </source>
</evidence>
<evidence type="ECO:0000256" key="2">
    <source>
        <dbReference type="ARBA" id="ARBA00001966"/>
    </source>
</evidence>
<evidence type="ECO:0000256" key="10">
    <source>
        <dbReference type="ARBA" id="ARBA00022857"/>
    </source>
</evidence>
<dbReference type="GO" id="GO:0009337">
    <property type="term" value="C:sulfite reductase complex (NADPH)"/>
    <property type="evidence" value="ECO:0007669"/>
    <property type="project" value="InterPro"/>
</dbReference>
<dbReference type="PANTHER" id="PTHR11493:SF47">
    <property type="entry name" value="SULFITE REDUCTASE [NADPH] SUBUNIT BETA"/>
    <property type="match status" value="1"/>
</dbReference>
<comment type="cofactor">
    <cofactor evidence="2">
        <name>[4Fe-4S] cluster</name>
        <dbReference type="ChEBI" id="CHEBI:49883"/>
    </cofactor>
</comment>
<organism evidence="17 18">
    <name type="scientific">Hydnum rufescens UP504</name>
    <dbReference type="NCBI Taxonomy" id="1448309"/>
    <lineage>
        <taxon>Eukaryota</taxon>
        <taxon>Fungi</taxon>
        <taxon>Dikarya</taxon>
        <taxon>Basidiomycota</taxon>
        <taxon>Agaricomycotina</taxon>
        <taxon>Agaricomycetes</taxon>
        <taxon>Cantharellales</taxon>
        <taxon>Hydnaceae</taxon>
        <taxon>Hydnum</taxon>
    </lineage>
</organism>
<evidence type="ECO:0000259" key="16">
    <source>
        <dbReference type="PROSITE" id="PS50902"/>
    </source>
</evidence>
<dbReference type="PROSITE" id="PS00365">
    <property type="entry name" value="NIR_SIR"/>
    <property type="match status" value="1"/>
</dbReference>
<dbReference type="HAMAP" id="MF_01540">
    <property type="entry name" value="CysI"/>
    <property type="match status" value="1"/>
</dbReference>
<dbReference type="InterPro" id="IPR011786">
    <property type="entry name" value="CysI"/>
</dbReference>
<dbReference type="NCBIfam" id="NF010029">
    <property type="entry name" value="PRK13504.1"/>
    <property type="match status" value="1"/>
</dbReference>
<evidence type="ECO:0000256" key="11">
    <source>
        <dbReference type="ARBA" id="ARBA00023002"/>
    </source>
</evidence>
<keyword evidence="7" id="KW-0028">Amino-acid biosynthesis</keyword>
<dbReference type="InterPro" id="IPR045854">
    <property type="entry name" value="NO2/SO3_Rdtase_4Fe4S_sf"/>
</dbReference>
<dbReference type="InterPro" id="IPR005117">
    <property type="entry name" value="NiRdtase/SiRdtase_haem-b_fer"/>
</dbReference>
<dbReference type="Pfam" id="PF00258">
    <property type="entry name" value="Flavodoxin_1"/>
    <property type="match status" value="1"/>
</dbReference>
<dbReference type="Pfam" id="PF03460">
    <property type="entry name" value="NIR_SIR_ferr"/>
    <property type="match status" value="2"/>
</dbReference>
<dbReference type="FunFam" id="3.30.413.10:FF:000003">
    <property type="entry name" value="Sulfite reductase [NADPH] hemoprotein beta-component"/>
    <property type="match status" value="1"/>
</dbReference>
<dbReference type="InterPro" id="IPR008254">
    <property type="entry name" value="Flavodoxin/NO_synth"/>
</dbReference>
<evidence type="ECO:0000256" key="8">
    <source>
        <dbReference type="ARBA" id="ARBA00022617"/>
    </source>
</evidence>
<gene>
    <name evidence="17" type="ORF">BS47DRAFT_1376922</name>
</gene>
<evidence type="ECO:0000256" key="7">
    <source>
        <dbReference type="ARBA" id="ARBA00022605"/>
    </source>
</evidence>
<accession>A0A9P6AVH3</accession>
<dbReference type="PRINTS" id="PR00369">
    <property type="entry name" value="FLAVODOXIN"/>
</dbReference>
<comment type="pathway">
    <text evidence="3">Sulfur metabolism; hydrogen sulfide biosynthesis; hydrogen sulfide from sulfite (NADPH route): step 1/1.</text>
</comment>
<dbReference type="OrthoDB" id="1688044at2759"/>
<dbReference type="InterPro" id="IPR006067">
    <property type="entry name" value="NO2/SO3_Rdtase_4Fe4S_dom"/>
</dbReference>
<dbReference type="GO" id="GO:0004783">
    <property type="term" value="F:sulfite reductase (NADPH) activity"/>
    <property type="evidence" value="ECO:0007669"/>
    <property type="project" value="UniProtKB-EC"/>
</dbReference>
<evidence type="ECO:0000256" key="13">
    <source>
        <dbReference type="ARBA" id="ARBA00023014"/>
    </source>
</evidence>
<protein>
    <recommendedName>
        <fullName evidence="5">assimilatory sulfite reductase (NADPH)</fullName>
        <ecNumber evidence="5">1.8.1.2</ecNumber>
    </recommendedName>
</protein>
<evidence type="ECO:0000256" key="6">
    <source>
        <dbReference type="ARBA" id="ARBA00022485"/>
    </source>
</evidence>
<keyword evidence="6" id="KW-0004">4Fe-4S</keyword>
<keyword evidence="18" id="KW-1185">Reference proteome</keyword>
<dbReference type="EC" id="1.8.1.2" evidence="5"/>
<name>A0A9P6AVH3_9AGAM</name>
<dbReference type="InterPro" id="IPR009014">
    <property type="entry name" value="Transketo_C/PFOR_II"/>
</dbReference>
<dbReference type="EMBL" id="MU128983">
    <property type="protein sequence ID" value="KAF9512690.1"/>
    <property type="molecule type" value="Genomic_DNA"/>
</dbReference>
<comment type="similarity">
    <text evidence="4">Belongs to the nitrite and sulfite reductase 4Fe-4S domain family.</text>
</comment>
<evidence type="ECO:0000313" key="17">
    <source>
        <dbReference type="EMBL" id="KAF9512690.1"/>
    </source>
</evidence>
<dbReference type="GO" id="GO:0050311">
    <property type="term" value="F:sulfite reductase (ferredoxin) activity"/>
    <property type="evidence" value="ECO:0007669"/>
    <property type="project" value="TreeGrafter"/>
</dbReference>
<keyword evidence="13" id="KW-0411">Iron-sulfur</keyword>
<dbReference type="InterPro" id="IPR006066">
    <property type="entry name" value="NO2/SO3_Rdtase_FeS/sirohaem_BS"/>
</dbReference>
<evidence type="ECO:0000256" key="3">
    <source>
        <dbReference type="ARBA" id="ARBA00004774"/>
    </source>
</evidence>
<comment type="cofactor">
    <cofactor evidence="1">
        <name>siroheme</name>
        <dbReference type="ChEBI" id="CHEBI:60052"/>
    </cofactor>
</comment>
<dbReference type="SUPFAM" id="SSF52218">
    <property type="entry name" value="Flavoproteins"/>
    <property type="match status" value="1"/>
</dbReference>
<keyword evidence="14" id="KW-0198">Cysteine biosynthesis</keyword>
<dbReference type="NCBIfam" id="TIGR02041">
    <property type="entry name" value="CysI"/>
    <property type="match status" value="1"/>
</dbReference>
<evidence type="ECO:0000313" key="18">
    <source>
        <dbReference type="Proteomes" id="UP000886523"/>
    </source>
</evidence>
<evidence type="ECO:0000256" key="12">
    <source>
        <dbReference type="ARBA" id="ARBA00023004"/>
    </source>
</evidence>
<dbReference type="Pfam" id="PF01077">
    <property type="entry name" value="NIR_SIR"/>
    <property type="match status" value="1"/>
</dbReference>
<sequence>MSSVSSVARIVFLSSDVVVDVQSGNSNTSLFGATYVALGSSDSQTKPIVKSVSQTGDLYRALSTSLSTLTTLSHSLPTPSAISRLLLILPRLAGTPLVIHLAVGLSSLSSALDLRSTVPYVILSGTRQEAHDNALLAARLARTDKQAVLHVFLSTDSTSIAFGDIPESSIRSLLSAPVRSGATTALNGHTSLGSLANGNAHVNGYAKGNSNGFVNGRAKEDGRPRIEAFSVDPDDSPETNLYRSYTAAALSTLALARRAVRFSVYAGPPRPETVIVTLSSFPTPPDPDPNIGVLSLSLYRPLPLAKLLAAIPLSAKKIIVPGPSSGPMKWSSLYVDLVSALQSWPADRDRPEIIPGGTVPFSTWAEYLELPSSPVGLAVLPLPEPPHVPAHESSYTSLLDHIFASRLDIVNSPHLVRSLGEDATRPEFALGRVRAQLEERAKLLDAVRNLLQHESISTDVHALLAKWLLNKDHAVKSHSLGDEITSVLETIPQRSSEVQAVLKLKAHFDAPSKWIIGSDAWSYDLGASGFHHVVASGLNVNILLLDNQPYSMRTAADPRGRKKDAGLYAMNHGDVYVASVAIYSSYAQTLQALIEADEYPGPSVVLAHLPYTSESDSALAILQETKLAVDSGYWPLYRWNPSLDKAGSEPFSLDSDAIKADLEDFLRRNNHLSQLTLSTPSLASDFVSSLGKTLEDARTVKAKATYDALLSAMQGSAPPVLVLYASDSGIAEKVAKRLGQRASACGLGVRIQTFDGLEGGIQGLVNEAKAGTTMLFITSTAGQGEPPQNGRELFKALNSAAASGSRPLSVTPEGAEEGAQEGLRYAVFGMGDSKYWPRPEDKGFYNKPGQDLDVRLEQLGGTRIVNLTLGDDQDPDGPQTGYKLWEPKLWSALGVSGIQVHEAEPPTITNENIKIASNYLRGTIVQGLLDQSTGALAPSDGQLTKFHGIYEQDDRDIRDARKEAGLEPAYAFMIRVRMPGGVCKPAQWLAMDRIADERGNGTFKLTTRQTFQFHGVIKRHLKPSIQAINRALLDTIAACGDVNRNVLCSSNPNLSHLHQEAYEFAKSVSEHLLPSTTAYHEIWLDKKLVAGEAIKDFEPLYGEFYLPRKFKIAVAVPPNNDVDVFANDIGFIAIVDSRGHLVGFNVCIGGGMGVTHSNKKTYPGKHIAEKIMLVQRDNGNRSDRKNARLKYTIDRMGLDNFKAEVEKLLGYRLPPSRPFEFQENVDKFGWSKGRDGKHHFTMFIENGRVQDEPGKAFKTGLREIATIHKGAFRLTANQHLILSDVDSEDLSKIKGLLAKHKLDNLDHSGLRLSSSACVAFPTCGLAMAESERYLPILIDKVEAIMEENGLRNDSIVMRMTGCPNGCARPYLAEIAFVGKAPGLYLMLLGGGYHGQRLNKIYRENVTEPEILFILKPMIRHYALERLEGERFGDFVIRAGYIAPTTSGKEWYDRMGGEGEHRVVEDIQ</sequence>
<dbReference type="InterPro" id="IPR029061">
    <property type="entry name" value="THDP-binding"/>
</dbReference>
<dbReference type="Gene3D" id="3.30.413.10">
    <property type="entry name" value="Sulfite Reductase Hemoprotein, domain 1"/>
    <property type="match status" value="2"/>
</dbReference>
<comment type="caution">
    <text evidence="17">The sequence shown here is derived from an EMBL/GenBank/DDBJ whole genome shotgun (WGS) entry which is preliminary data.</text>
</comment>
<dbReference type="GO" id="GO:0020037">
    <property type="term" value="F:heme binding"/>
    <property type="evidence" value="ECO:0007669"/>
    <property type="project" value="InterPro"/>
</dbReference>
<keyword evidence="11" id="KW-0560">Oxidoreductase</keyword>
<proteinExistence type="inferred from homology"/>
<evidence type="ECO:0000256" key="4">
    <source>
        <dbReference type="ARBA" id="ARBA00010429"/>
    </source>
</evidence>
<evidence type="ECO:0000256" key="15">
    <source>
        <dbReference type="ARBA" id="ARBA00052219"/>
    </source>
</evidence>
<dbReference type="PANTHER" id="PTHR11493">
    <property type="entry name" value="SULFITE REDUCTASE [NADPH] SUBUNIT BETA-RELATED"/>
    <property type="match status" value="1"/>
</dbReference>
<dbReference type="GO" id="GO:0046872">
    <property type="term" value="F:metal ion binding"/>
    <property type="evidence" value="ECO:0007669"/>
    <property type="project" value="UniProtKB-KW"/>
</dbReference>
<dbReference type="Gene3D" id="3.40.50.360">
    <property type="match status" value="1"/>
</dbReference>
<dbReference type="GO" id="GO:0050661">
    <property type="term" value="F:NADP binding"/>
    <property type="evidence" value="ECO:0007669"/>
    <property type="project" value="InterPro"/>
</dbReference>
<dbReference type="InterPro" id="IPR029039">
    <property type="entry name" value="Flavoprotein-like_sf"/>
</dbReference>
<dbReference type="InterPro" id="IPR036136">
    <property type="entry name" value="Nit/Sulf_reduc_fer-like_dom_sf"/>
</dbReference>
<comment type="catalytic activity">
    <reaction evidence="15">
        <text>hydrogen sulfide + 3 NADP(+) + 3 H2O = sulfite + 3 NADPH + 4 H(+)</text>
        <dbReference type="Rhea" id="RHEA:13801"/>
        <dbReference type="ChEBI" id="CHEBI:15377"/>
        <dbReference type="ChEBI" id="CHEBI:15378"/>
        <dbReference type="ChEBI" id="CHEBI:17359"/>
        <dbReference type="ChEBI" id="CHEBI:29919"/>
        <dbReference type="ChEBI" id="CHEBI:57783"/>
        <dbReference type="ChEBI" id="CHEBI:58349"/>
        <dbReference type="EC" id="1.8.1.2"/>
    </reaction>
</comment>
<keyword evidence="12" id="KW-0408">Iron</keyword>
<keyword evidence="8" id="KW-0349">Heme</keyword>
<keyword evidence="9" id="KW-0479">Metal-binding</keyword>
<evidence type="ECO:0000256" key="5">
    <source>
        <dbReference type="ARBA" id="ARBA00012604"/>
    </source>
</evidence>
<dbReference type="Gene3D" id="3.40.50.970">
    <property type="match status" value="1"/>
</dbReference>
<dbReference type="SUPFAM" id="SSF52518">
    <property type="entry name" value="Thiamin diphosphate-binding fold (THDP-binding)"/>
    <property type="match status" value="1"/>
</dbReference>
<dbReference type="Proteomes" id="UP000886523">
    <property type="component" value="Unassembled WGS sequence"/>
</dbReference>
<dbReference type="SUPFAM" id="SSF55124">
    <property type="entry name" value="Nitrite/Sulfite reductase N-terminal domain-like"/>
    <property type="match status" value="2"/>
</dbReference>
<dbReference type="InterPro" id="IPR001094">
    <property type="entry name" value="Flavdoxin-like"/>
</dbReference>
<evidence type="ECO:0000256" key="14">
    <source>
        <dbReference type="ARBA" id="ARBA00023192"/>
    </source>
</evidence>
<dbReference type="GO" id="GO:0051539">
    <property type="term" value="F:4 iron, 4 sulfur cluster binding"/>
    <property type="evidence" value="ECO:0007669"/>
    <property type="project" value="UniProtKB-KW"/>
</dbReference>
<dbReference type="PROSITE" id="PS50902">
    <property type="entry name" value="FLAVODOXIN_LIKE"/>
    <property type="match status" value="1"/>
</dbReference>
<dbReference type="Gene3D" id="3.40.50.920">
    <property type="match status" value="1"/>
</dbReference>